<accession>A0A6G8FJK5</accession>
<proteinExistence type="predicted"/>
<keyword evidence="1" id="KW-0732">Signal</keyword>
<feature type="chain" id="PRO_5026150397" description="Secreted protein" evidence="1">
    <location>
        <begin position="31"/>
        <end position="145"/>
    </location>
</feature>
<keyword evidence="3" id="KW-1185">Reference proteome</keyword>
<sequence length="145" mass="14559">MNPRRLAVKTFCAVAGGVLTAVALTAPAIASPQDGTLPATEALSEGGTEAPVENPLLPPAPAPVPFAANEYTIGGPSAACTIGTDATGIITVTDAGNGLLDLGFDIGKVPAPGRLCTFPLRSSKAAAIRFVRSCSRAGLTSLRCR</sequence>
<organism evidence="2 3">
    <name type="scientific">Leucobacter insecticola</name>
    <dbReference type="NCBI Taxonomy" id="2714934"/>
    <lineage>
        <taxon>Bacteria</taxon>
        <taxon>Bacillati</taxon>
        <taxon>Actinomycetota</taxon>
        <taxon>Actinomycetes</taxon>
        <taxon>Micrococcales</taxon>
        <taxon>Microbacteriaceae</taxon>
        <taxon>Leucobacter</taxon>
    </lineage>
</organism>
<evidence type="ECO:0000313" key="2">
    <source>
        <dbReference type="EMBL" id="QIM16557.1"/>
    </source>
</evidence>
<reference evidence="2 3" key="1">
    <citation type="submission" date="2020-03" db="EMBL/GenBank/DDBJ databases">
        <title>Leucobacter sp. nov., isolated from beetles.</title>
        <authorList>
            <person name="Hyun D.-W."/>
            <person name="Bae J.-W."/>
        </authorList>
    </citation>
    <scope>NUCLEOTIDE SEQUENCE [LARGE SCALE GENOMIC DNA]</scope>
    <source>
        <strain evidence="2 3">HDW9B</strain>
    </source>
</reference>
<dbReference type="KEGG" id="lins:G7067_09280"/>
<protein>
    <recommendedName>
        <fullName evidence="4">Secreted protein</fullName>
    </recommendedName>
</protein>
<dbReference type="Proteomes" id="UP000501387">
    <property type="component" value="Chromosome"/>
</dbReference>
<dbReference type="AlphaFoldDB" id="A0A6G8FJK5"/>
<name>A0A6G8FJK5_9MICO</name>
<dbReference type="EMBL" id="CP049934">
    <property type="protein sequence ID" value="QIM16557.1"/>
    <property type="molecule type" value="Genomic_DNA"/>
</dbReference>
<evidence type="ECO:0008006" key="4">
    <source>
        <dbReference type="Google" id="ProtNLM"/>
    </source>
</evidence>
<feature type="signal peptide" evidence="1">
    <location>
        <begin position="1"/>
        <end position="30"/>
    </location>
</feature>
<evidence type="ECO:0000256" key="1">
    <source>
        <dbReference type="SAM" id="SignalP"/>
    </source>
</evidence>
<gene>
    <name evidence="2" type="ORF">G7067_09280</name>
</gene>
<evidence type="ECO:0000313" key="3">
    <source>
        <dbReference type="Proteomes" id="UP000501387"/>
    </source>
</evidence>